<reference evidence="2 3" key="1">
    <citation type="journal article" date="2021" name="Nat. Commun.">
        <title>Genetic determinants of endophytism in the Arabidopsis root mycobiome.</title>
        <authorList>
            <person name="Mesny F."/>
            <person name="Miyauchi S."/>
            <person name="Thiergart T."/>
            <person name="Pickel B."/>
            <person name="Atanasova L."/>
            <person name="Karlsson M."/>
            <person name="Huettel B."/>
            <person name="Barry K.W."/>
            <person name="Haridas S."/>
            <person name="Chen C."/>
            <person name="Bauer D."/>
            <person name="Andreopoulos W."/>
            <person name="Pangilinan J."/>
            <person name="LaButti K."/>
            <person name="Riley R."/>
            <person name="Lipzen A."/>
            <person name="Clum A."/>
            <person name="Drula E."/>
            <person name="Henrissat B."/>
            <person name="Kohler A."/>
            <person name="Grigoriev I.V."/>
            <person name="Martin F.M."/>
            <person name="Hacquard S."/>
        </authorList>
    </citation>
    <scope>NUCLEOTIDE SEQUENCE [LARGE SCALE GENOMIC DNA]</scope>
    <source>
        <strain evidence="2 3">MPI-CAGE-CH-0241</strain>
    </source>
</reference>
<organism evidence="2 3">
    <name type="scientific">Thelonectria olida</name>
    <dbReference type="NCBI Taxonomy" id="1576542"/>
    <lineage>
        <taxon>Eukaryota</taxon>
        <taxon>Fungi</taxon>
        <taxon>Dikarya</taxon>
        <taxon>Ascomycota</taxon>
        <taxon>Pezizomycotina</taxon>
        <taxon>Sordariomycetes</taxon>
        <taxon>Hypocreomycetidae</taxon>
        <taxon>Hypocreales</taxon>
        <taxon>Nectriaceae</taxon>
        <taxon>Thelonectria</taxon>
    </lineage>
</organism>
<evidence type="ECO:0000313" key="2">
    <source>
        <dbReference type="EMBL" id="KAH6894743.1"/>
    </source>
</evidence>
<comment type="caution">
    <text evidence="2">The sequence shown here is derived from an EMBL/GenBank/DDBJ whole genome shotgun (WGS) entry which is preliminary data.</text>
</comment>
<protein>
    <submittedName>
        <fullName evidence="2">Uncharacterized protein</fullName>
    </submittedName>
</protein>
<dbReference type="OrthoDB" id="5091764at2759"/>
<dbReference type="AlphaFoldDB" id="A0A9P8WDH5"/>
<keyword evidence="3" id="KW-1185">Reference proteome</keyword>
<accession>A0A9P8WDH5</accession>
<proteinExistence type="predicted"/>
<dbReference type="Proteomes" id="UP000777438">
    <property type="component" value="Unassembled WGS sequence"/>
</dbReference>
<sequence>MHFATVFTAVAALASTAAALPAAESIDKRTMIPNQVSVNVVIVNGMVPGQTTQDVVVPLGKLTNFEDVNFTELRIKSLNKVAPVPAPDINKVICQRYRDEYGAQPGSEPFTKKNPTLVDTNSIKLGWILCYVAGYGVKV</sequence>
<evidence type="ECO:0000256" key="1">
    <source>
        <dbReference type="SAM" id="SignalP"/>
    </source>
</evidence>
<keyword evidence="1" id="KW-0732">Signal</keyword>
<name>A0A9P8WDH5_9HYPO</name>
<feature type="chain" id="PRO_5040339826" evidence="1">
    <location>
        <begin position="20"/>
        <end position="139"/>
    </location>
</feature>
<feature type="signal peptide" evidence="1">
    <location>
        <begin position="1"/>
        <end position="19"/>
    </location>
</feature>
<dbReference type="EMBL" id="JAGPYM010000005">
    <property type="protein sequence ID" value="KAH6894743.1"/>
    <property type="molecule type" value="Genomic_DNA"/>
</dbReference>
<evidence type="ECO:0000313" key="3">
    <source>
        <dbReference type="Proteomes" id="UP000777438"/>
    </source>
</evidence>
<gene>
    <name evidence="2" type="ORF">B0T10DRAFT_481036</name>
</gene>